<dbReference type="RefSeq" id="WP_281480892.1">
    <property type="nucleotide sequence ID" value="NZ_CP124543.1"/>
</dbReference>
<dbReference type="PANTHER" id="PTHR44943">
    <property type="entry name" value="CELLULOSE SYNTHASE OPERON PROTEIN C"/>
    <property type="match status" value="1"/>
</dbReference>
<accession>A0AAJ6P7H1</accession>
<keyword evidence="2 3" id="KW-0802">TPR repeat</keyword>
<feature type="repeat" description="TPR" evidence="3">
    <location>
        <begin position="128"/>
        <end position="161"/>
    </location>
</feature>
<sequence length="297" mass="34394">MNLKSYGETLDRLNQSIKHNLDNTEAIAHQGEAYRLAKQYEQALTYFNQAIAQNANYTWAIAHRGEVYRQMKYYPQAIADFNQSLELQPDYIWAFAHRGVTYRCMGKHYYQKALADFSRAIDLNPNYAWAIAYRARIYDLLRRYEEALVDFDRAIALDQTVFDNWLSERGSLLSYVGRYAEAINCCQLALQADPNNHFALYNIAIFQARWQGLAKASLDIEKARALLLTLRDTQERGMVLYRLGGLAAIEGQIEIALNYLQTAIPLDQEAVEFARHDIAWLEMRKLPKFLNLISELD</sequence>
<dbReference type="PROSITE" id="PS50005">
    <property type="entry name" value="TPR"/>
    <property type="match status" value="3"/>
</dbReference>
<gene>
    <name evidence="4" type="ORF">QI031_17275</name>
</gene>
<dbReference type="AlphaFoldDB" id="A0AAJ6P7H1"/>
<dbReference type="Pfam" id="PF13181">
    <property type="entry name" value="TPR_8"/>
    <property type="match status" value="2"/>
</dbReference>
<dbReference type="NCBIfam" id="NF047558">
    <property type="entry name" value="TPR_END_plus"/>
    <property type="match status" value="1"/>
</dbReference>
<dbReference type="SMART" id="SM00028">
    <property type="entry name" value="TPR"/>
    <property type="match status" value="6"/>
</dbReference>
<dbReference type="KEGG" id="hbq:QI031_17275"/>
<proteinExistence type="predicted"/>
<dbReference type="Pfam" id="PF13414">
    <property type="entry name" value="TPR_11"/>
    <property type="match status" value="1"/>
</dbReference>
<dbReference type="EMBL" id="CP124543">
    <property type="protein sequence ID" value="WGV23566.1"/>
    <property type="molecule type" value="Genomic_DNA"/>
</dbReference>
<dbReference type="Proteomes" id="UP001223520">
    <property type="component" value="Chromosome"/>
</dbReference>
<dbReference type="InterPro" id="IPR019734">
    <property type="entry name" value="TPR_rpt"/>
</dbReference>
<feature type="repeat" description="TPR" evidence="3">
    <location>
        <begin position="24"/>
        <end position="57"/>
    </location>
</feature>
<dbReference type="InterPro" id="IPR051685">
    <property type="entry name" value="Ycf3/AcsC/BcsC/TPR_MFPF"/>
</dbReference>
<protein>
    <submittedName>
        <fullName evidence="4">Tetratricopeptide repeat protein</fullName>
    </submittedName>
</protein>
<dbReference type="Pfam" id="PF13431">
    <property type="entry name" value="TPR_17"/>
    <property type="match status" value="1"/>
</dbReference>
<evidence type="ECO:0000313" key="4">
    <source>
        <dbReference type="EMBL" id="WGV23566.1"/>
    </source>
</evidence>
<reference evidence="4 5" key="1">
    <citation type="journal article" date="2023" name="Limnol Oceanogr Lett">
        <title>Environmental adaptations by the intertidal Antarctic cyanobacterium Halotia branconii CENA392 as revealed using long-read genome sequencing.</title>
        <authorList>
            <person name="Dextro R.B."/>
            <person name="Delbaje E."/>
            <person name="Freitas P.N.N."/>
            <person name="Geraldes V."/>
            <person name="Pinto E."/>
            <person name="Long P.F."/>
            <person name="Fiore M.F."/>
        </authorList>
    </citation>
    <scope>NUCLEOTIDE SEQUENCE [LARGE SCALE GENOMIC DNA]</scope>
    <source>
        <strain evidence="4 5">CENA392</strain>
    </source>
</reference>
<feature type="repeat" description="TPR" evidence="3">
    <location>
        <begin position="58"/>
        <end position="91"/>
    </location>
</feature>
<name>A0AAJ6P7H1_9CYAN</name>
<keyword evidence="1" id="KW-0677">Repeat</keyword>
<evidence type="ECO:0000256" key="2">
    <source>
        <dbReference type="ARBA" id="ARBA00022803"/>
    </source>
</evidence>
<dbReference type="Gene3D" id="1.25.40.10">
    <property type="entry name" value="Tetratricopeptide repeat domain"/>
    <property type="match status" value="3"/>
</dbReference>
<evidence type="ECO:0000256" key="1">
    <source>
        <dbReference type="ARBA" id="ARBA00022737"/>
    </source>
</evidence>
<organism evidence="4 5">
    <name type="scientific">Halotia branconii CENA392</name>
    <dbReference type="NCBI Taxonomy" id="1539056"/>
    <lineage>
        <taxon>Bacteria</taxon>
        <taxon>Bacillati</taxon>
        <taxon>Cyanobacteriota</taxon>
        <taxon>Cyanophyceae</taxon>
        <taxon>Nostocales</taxon>
        <taxon>Nodulariaceae</taxon>
        <taxon>Halotia</taxon>
    </lineage>
</organism>
<evidence type="ECO:0000313" key="5">
    <source>
        <dbReference type="Proteomes" id="UP001223520"/>
    </source>
</evidence>
<dbReference type="SUPFAM" id="SSF48452">
    <property type="entry name" value="TPR-like"/>
    <property type="match status" value="2"/>
</dbReference>
<evidence type="ECO:0000256" key="3">
    <source>
        <dbReference type="PROSITE-ProRule" id="PRU00339"/>
    </source>
</evidence>
<dbReference type="InterPro" id="IPR011990">
    <property type="entry name" value="TPR-like_helical_dom_sf"/>
</dbReference>
<dbReference type="PANTHER" id="PTHR44943:SF8">
    <property type="entry name" value="TPR REPEAT-CONTAINING PROTEIN MJ0263"/>
    <property type="match status" value="1"/>
</dbReference>
<keyword evidence="5" id="KW-1185">Reference proteome</keyword>